<keyword evidence="2" id="KW-0812">Transmembrane</keyword>
<gene>
    <name evidence="4" type="primary">LOC110199808</name>
</gene>
<dbReference type="RefSeq" id="XP_020830423.1">
    <property type="nucleotide sequence ID" value="XM_020974764.1"/>
</dbReference>
<dbReference type="AlphaFoldDB" id="A0A6P5JAK7"/>
<dbReference type="KEGG" id="pcw:110199808"/>
<keyword evidence="3" id="KW-1185">Reference proteome</keyword>
<dbReference type="GeneID" id="110199808"/>
<feature type="transmembrane region" description="Helical" evidence="2">
    <location>
        <begin position="86"/>
        <end position="108"/>
    </location>
</feature>
<dbReference type="InterPro" id="IPR055331">
    <property type="entry name" value="FMR1-like"/>
</dbReference>
<protein>
    <submittedName>
        <fullName evidence="4">Fragile X mental retardation 1 neighbor protein-like</fullName>
    </submittedName>
</protein>
<evidence type="ECO:0000313" key="3">
    <source>
        <dbReference type="Proteomes" id="UP000515140"/>
    </source>
</evidence>
<evidence type="ECO:0000256" key="1">
    <source>
        <dbReference type="SAM" id="MobiDB-lite"/>
    </source>
</evidence>
<feature type="compositionally biased region" description="Basic residues" evidence="1">
    <location>
        <begin position="152"/>
        <end position="172"/>
    </location>
</feature>
<feature type="compositionally biased region" description="Polar residues" evidence="1">
    <location>
        <begin position="173"/>
        <end position="186"/>
    </location>
</feature>
<reference evidence="4" key="1">
    <citation type="submission" date="2025-08" db="UniProtKB">
        <authorList>
            <consortium name="RefSeq"/>
        </authorList>
    </citation>
    <scope>IDENTIFICATION</scope>
    <source>
        <tissue evidence="4">Spleen</tissue>
    </source>
</reference>
<dbReference type="PANTHER" id="PTHR37360">
    <property type="entry name" value="FRAGILE X MENTAL RETARDATION 1 NEIGHBOR PROTEIN"/>
    <property type="match status" value="1"/>
</dbReference>
<proteinExistence type="predicted"/>
<evidence type="ECO:0000256" key="2">
    <source>
        <dbReference type="SAM" id="Phobius"/>
    </source>
</evidence>
<dbReference type="InParanoid" id="A0A6P5JAK7"/>
<feature type="region of interest" description="Disordered" evidence="1">
    <location>
        <begin position="150"/>
        <end position="186"/>
    </location>
</feature>
<keyword evidence="2" id="KW-0472">Membrane</keyword>
<accession>A0A6P5JAK7</accession>
<dbReference type="Proteomes" id="UP000515140">
    <property type="component" value="Unplaced"/>
</dbReference>
<keyword evidence="2" id="KW-1133">Transmembrane helix</keyword>
<name>A0A6P5JAK7_PHACI</name>
<organism evidence="3 4">
    <name type="scientific">Phascolarctos cinereus</name>
    <name type="common">Koala</name>
    <dbReference type="NCBI Taxonomy" id="38626"/>
    <lineage>
        <taxon>Eukaryota</taxon>
        <taxon>Metazoa</taxon>
        <taxon>Chordata</taxon>
        <taxon>Craniata</taxon>
        <taxon>Vertebrata</taxon>
        <taxon>Euteleostomi</taxon>
        <taxon>Mammalia</taxon>
        <taxon>Metatheria</taxon>
        <taxon>Diprotodontia</taxon>
        <taxon>Phascolarctidae</taxon>
        <taxon>Phascolarctos</taxon>
    </lineage>
</organism>
<evidence type="ECO:0000313" key="4">
    <source>
        <dbReference type="RefSeq" id="XP_020830423.1"/>
    </source>
</evidence>
<dbReference type="PANTHER" id="PTHR37360:SF1">
    <property type="entry name" value="FMR1 NEIGHBOR PROTEIN"/>
    <property type="match status" value="1"/>
</dbReference>
<sequence length="186" mass="20657">MPEIVITEDDDLALQALRGSHFACPWLSHGSACRPRGGQSIEACHGNKNLSQAMCLKFGCCYFQGENDKITCHTPLVDVIQLTLRLFIFGIVCLILLACIPVCCCVSCQESKLTNKLRGNSEVTKILLSQNDTLENIDDVIESLIPKDEKRKMKKKKKKKGMASHRIKRSKRTSGSSFLTGRSLLS</sequence>